<dbReference type="EMBL" id="JAAEAA010000040">
    <property type="protein sequence ID" value="NDK57735.1"/>
    <property type="molecule type" value="Genomic_DNA"/>
</dbReference>
<name>A0A6B2H3N7_9BACT</name>
<dbReference type="RefSeq" id="WP_162347795.1">
    <property type="nucleotide sequence ID" value="NZ_JAAEAA010000040.1"/>
</dbReference>
<gene>
    <name evidence="1" type="ORF">GWO68_17575</name>
</gene>
<evidence type="ECO:0000313" key="1">
    <source>
        <dbReference type="EMBL" id="NDK57735.1"/>
    </source>
</evidence>
<dbReference type="Proteomes" id="UP000478546">
    <property type="component" value="Unassembled WGS sequence"/>
</dbReference>
<protein>
    <submittedName>
        <fullName evidence="1">Uncharacterized protein</fullName>
    </submittedName>
</protein>
<keyword evidence="2" id="KW-1185">Reference proteome</keyword>
<organism evidence="1 2">
    <name type="scientific">Pontibacter fetidus</name>
    <dbReference type="NCBI Taxonomy" id="2700082"/>
    <lineage>
        <taxon>Bacteria</taxon>
        <taxon>Pseudomonadati</taxon>
        <taxon>Bacteroidota</taxon>
        <taxon>Cytophagia</taxon>
        <taxon>Cytophagales</taxon>
        <taxon>Hymenobacteraceae</taxon>
        <taxon>Pontibacter</taxon>
    </lineage>
</organism>
<reference evidence="1 2" key="1">
    <citation type="submission" date="2020-01" db="EMBL/GenBank/DDBJ databases">
        <authorList>
            <person name="Kim M.K."/>
        </authorList>
    </citation>
    <scope>NUCLEOTIDE SEQUENCE [LARGE SCALE GENOMIC DNA]</scope>
    <source>
        <strain evidence="1 2">BT213</strain>
    </source>
</reference>
<dbReference type="AlphaFoldDB" id="A0A6B2H3N7"/>
<comment type="caution">
    <text evidence="1">The sequence shown here is derived from an EMBL/GenBank/DDBJ whole genome shotgun (WGS) entry which is preliminary data.</text>
</comment>
<accession>A0A6B2H3N7</accession>
<sequence length="139" mass="15266">MKKLLLTFQIIALILVFSADVSALPKKKFTGVVSNGMKGDKISFILSADGKWVEEFTFNGYWRCDGTLEQVTIGPEKRIPVKNGKISGIVVDPENGGATAWRFDVQGSISGKKASGTFRMNINALRCDSYVLKWTATTK</sequence>
<proteinExistence type="predicted"/>
<evidence type="ECO:0000313" key="2">
    <source>
        <dbReference type="Proteomes" id="UP000478546"/>
    </source>
</evidence>